<comment type="caution">
    <text evidence="10">The sequence shown here is derived from an EMBL/GenBank/DDBJ whole genome shotgun (WGS) entry which is preliminary data.</text>
</comment>
<comment type="similarity">
    <text evidence="7">Belongs to the TIM14 family.</text>
</comment>
<dbReference type="AlphaFoldDB" id="A0AAD8YLH1"/>
<feature type="compositionally biased region" description="Basic and acidic residues" evidence="8">
    <location>
        <begin position="157"/>
        <end position="183"/>
    </location>
</feature>
<sequence>MLGKVATVGASSSARMNAATHSRLRLAATSSERRHQFSTLQAIPQHFLLHQQPHVATGLPSRDDDDDDAAQNKSHRSNILCHSSAKIHWNNNNTARPTIMQHNTNNNNNLTILRQYHTTLPEQRGVAVVLTLGAVAATAKAGQYAVQGYNEFKEAMEEERKRQELEEKNNPKPKEEEATHTAQDESTTDNSQSSQSSSTAGGKAKGGEAKRENFFAKFFNLSVGAKYYEGGFEEQMTRKEAALILGVRESSTAKRIKEAHRKLLILNHPDTGGSTYMAGKINEAKELLLKGKK</sequence>
<dbReference type="Proteomes" id="UP001224775">
    <property type="component" value="Unassembled WGS sequence"/>
</dbReference>
<dbReference type="PROSITE" id="PS50076">
    <property type="entry name" value="DNAJ_2"/>
    <property type="match status" value="1"/>
</dbReference>
<keyword evidence="6" id="KW-0472">Membrane</keyword>
<proteinExistence type="inferred from homology"/>
<evidence type="ECO:0000256" key="6">
    <source>
        <dbReference type="ARBA" id="ARBA00023136"/>
    </source>
</evidence>
<keyword evidence="11" id="KW-1185">Reference proteome</keyword>
<name>A0AAD8YLH1_9STRA</name>
<dbReference type="GO" id="GO:0030150">
    <property type="term" value="P:protein import into mitochondrial matrix"/>
    <property type="evidence" value="ECO:0007669"/>
    <property type="project" value="TreeGrafter"/>
</dbReference>
<keyword evidence="2" id="KW-0812">Transmembrane</keyword>
<evidence type="ECO:0000256" key="1">
    <source>
        <dbReference type="ARBA" id="ARBA00004434"/>
    </source>
</evidence>
<dbReference type="PANTHER" id="PTHR12763:SF28">
    <property type="entry name" value="GEO10507P1-RELATED"/>
    <property type="match status" value="1"/>
</dbReference>
<keyword evidence="5" id="KW-0496">Mitochondrion</keyword>
<feature type="compositionally biased region" description="Low complexity" evidence="8">
    <location>
        <begin position="184"/>
        <end position="202"/>
    </location>
</feature>
<dbReference type="InterPro" id="IPR001623">
    <property type="entry name" value="DnaJ_domain"/>
</dbReference>
<feature type="region of interest" description="Disordered" evidence="8">
    <location>
        <begin position="157"/>
        <end position="206"/>
    </location>
</feature>
<keyword evidence="4" id="KW-1133">Transmembrane helix</keyword>
<dbReference type="CDD" id="cd06257">
    <property type="entry name" value="DnaJ"/>
    <property type="match status" value="1"/>
</dbReference>
<evidence type="ECO:0000256" key="4">
    <source>
        <dbReference type="ARBA" id="ARBA00022989"/>
    </source>
</evidence>
<dbReference type="InterPro" id="IPR036869">
    <property type="entry name" value="J_dom_sf"/>
</dbReference>
<feature type="domain" description="J" evidence="9">
    <location>
        <begin position="240"/>
        <end position="293"/>
    </location>
</feature>
<protein>
    <submittedName>
        <fullName evidence="10">DnaJ domain-containing protein</fullName>
    </submittedName>
</protein>
<dbReference type="FunFam" id="1.10.287.110:FF:000001">
    <property type="entry name" value="Import inner membrane translocase subunit tim14"/>
    <property type="match status" value="1"/>
</dbReference>
<dbReference type="GO" id="GO:0001405">
    <property type="term" value="C:PAM complex, Tim23 associated import motor"/>
    <property type="evidence" value="ECO:0007669"/>
    <property type="project" value="TreeGrafter"/>
</dbReference>
<evidence type="ECO:0000256" key="5">
    <source>
        <dbReference type="ARBA" id="ARBA00023128"/>
    </source>
</evidence>
<evidence type="ECO:0000313" key="10">
    <source>
        <dbReference type="EMBL" id="KAK1748188.1"/>
    </source>
</evidence>
<feature type="region of interest" description="Disordered" evidence="8">
    <location>
        <begin position="56"/>
        <end position="76"/>
    </location>
</feature>
<keyword evidence="3" id="KW-0999">Mitochondrion inner membrane</keyword>
<dbReference type="SMART" id="SM00271">
    <property type="entry name" value="DnaJ"/>
    <property type="match status" value="1"/>
</dbReference>
<evidence type="ECO:0000256" key="7">
    <source>
        <dbReference type="ARBA" id="ARBA00038105"/>
    </source>
</evidence>
<dbReference type="Gene3D" id="1.10.287.110">
    <property type="entry name" value="DnaJ domain"/>
    <property type="match status" value="1"/>
</dbReference>
<evidence type="ECO:0000256" key="3">
    <source>
        <dbReference type="ARBA" id="ARBA00022792"/>
    </source>
</evidence>
<accession>A0AAD8YLH1</accession>
<reference evidence="10" key="1">
    <citation type="submission" date="2023-06" db="EMBL/GenBank/DDBJ databases">
        <title>Survivors Of The Sea: Transcriptome response of Skeletonema marinoi to long-term dormancy.</title>
        <authorList>
            <person name="Pinder M.I.M."/>
            <person name="Kourtchenko O."/>
            <person name="Robertson E.K."/>
            <person name="Larsson T."/>
            <person name="Maumus F."/>
            <person name="Osuna-Cruz C.M."/>
            <person name="Vancaester E."/>
            <person name="Stenow R."/>
            <person name="Vandepoele K."/>
            <person name="Ploug H."/>
            <person name="Bruchert V."/>
            <person name="Godhe A."/>
            <person name="Topel M."/>
        </authorList>
    </citation>
    <scope>NUCLEOTIDE SEQUENCE</scope>
    <source>
        <strain evidence="10">R05AC</strain>
    </source>
</reference>
<dbReference type="PANTHER" id="PTHR12763">
    <property type="match status" value="1"/>
</dbReference>
<dbReference type="EMBL" id="JATAAI010000001">
    <property type="protein sequence ID" value="KAK1748188.1"/>
    <property type="molecule type" value="Genomic_DNA"/>
</dbReference>
<evidence type="ECO:0000259" key="9">
    <source>
        <dbReference type="PROSITE" id="PS50076"/>
    </source>
</evidence>
<evidence type="ECO:0000313" key="11">
    <source>
        <dbReference type="Proteomes" id="UP001224775"/>
    </source>
</evidence>
<comment type="subcellular location">
    <subcellularLocation>
        <location evidence="1">Mitochondrion inner membrane</location>
        <topology evidence="1">Single-pass membrane protein</topology>
    </subcellularLocation>
</comment>
<dbReference type="GO" id="GO:0001671">
    <property type="term" value="F:ATPase activator activity"/>
    <property type="evidence" value="ECO:0007669"/>
    <property type="project" value="TreeGrafter"/>
</dbReference>
<organism evidence="10 11">
    <name type="scientific">Skeletonema marinoi</name>
    <dbReference type="NCBI Taxonomy" id="267567"/>
    <lineage>
        <taxon>Eukaryota</taxon>
        <taxon>Sar</taxon>
        <taxon>Stramenopiles</taxon>
        <taxon>Ochrophyta</taxon>
        <taxon>Bacillariophyta</taxon>
        <taxon>Coscinodiscophyceae</taxon>
        <taxon>Thalassiosirophycidae</taxon>
        <taxon>Thalassiosirales</taxon>
        <taxon>Skeletonemataceae</taxon>
        <taxon>Skeletonema</taxon>
        <taxon>Skeletonema marinoi-dohrnii complex</taxon>
    </lineage>
</organism>
<gene>
    <name evidence="10" type="ORF">QTG54_000127</name>
</gene>
<evidence type="ECO:0000256" key="2">
    <source>
        <dbReference type="ARBA" id="ARBA00022692"/>
    </source>
</evidence>
<evidence type="ECO:0000256" key="8">
    <source>
        <dbReference type="SAM" id="MobiDB-lite"/>
    </source>
</evidence>
<dbReference type="SUPFAM" id="SSF46565">
    <property type="entry name" value="Chaperone J-domain"/>
    <property type="match status" value="1"/>
</dbReference>